<evidence type="ECO:0000313" key="4">
    <source>
        <dbReference type="Proteomes" id="UP000317036"/>
    </source>
</evidence>
<dbReference type="Gene3D" id="3.10.350.10">
    <property type="entry name" value="LysM domain"/>
    <property type="match status" value="2"/>
</dbReference>
<dbReference type="Proteomes" id="UP000317036">
    <property type="component" value="Unassembled WGS sequence"/>
</dbReference>
<dbReference type="PROSITE" id="PS51782">
    <property type="entry name" value="LYSM"/>
    <property type="match status" value="2"/>
</dbReference>
<organism evidence="3 4">
    <name type="scientific">Paenibacillus cremeus</name>
    <dbReference type="NCBI Taxonomy" id="2163881"/>
    <lineage>
        <taxon>Bacteria</taxon>
        <taxon>Bacillati</taxon>
        <taxon>Bacillota</taxon>
        <taxon>Bacilli</taxon>
        <taxon>Bacillales</taxon>
        <taxon>Paenibacillaceae</taxon>
        <taxon>Paenibacillus</taxon>
    </lineage>
</organism>
<dbReference type="SUPFAM" id="SSF54106">
    <property type="entry name" value="LysM domain"/>
    <property type="match status" value="2"/>
</dbReference>
<dbReference type="InterPro" id="IPR036779">
    <property type="entry name" value="LysM_dom_sf"/>
</dbReference>
<dbReference type="OrthoDB" id="2033517at2"/>
<dbReference type="PANTHER" id="PTHR33734:SF34">
    <property type="entry name" value="SPOIVD-ASSOCIATED FACTOR A"/>
    <property type="match status" value="1"/>
</dbReference>
<comment type="caution">
    <text evidence="3">The sequence shown here is derived from an EMBL/GenBank/DDBJ whole genome shotgun (WGS) entry which is preliminary data.</text>
</comment>
<proteinExistence type="predicted"/>
<feature type="domain" description="LysM" evidence="2">
    <location>
        <begin position="2"/>
        <end position="47"/>
    </location>
</feature>
<dbReference type="EMBL" id="VNJI01000001">
    <property type="protein sequence ID" value="TVY11925.1"/>
    <property type="molecule type" value="Genomic_DNA"/>
</dbReference>
<protein>
    <submittedName>
        <fullName evidence="3">LysM peptidoglycan-binding domain-containing protein</fullName>
    </submittedName>
</protein>
<sequence>MKIHIVKKGDTLYELSKKYNIELDKLIAANPQIADPNVLDVGMKVKIPHEPKPVSPPTDYLYKHTVVQGDTLWKLGKAWGVPLGDMVAANPQLKNPNVLMTGDIVYIPKMKPQQHSNQHMPHHKKDTSQILPIEAAPINEIPPAPPAPPVVEAPIAEAPIAEAPIAEAPKPEAPIEKPVEKPIEKVVEKVAEKAAEKHEKANFEFPNIVSPLPIKEKEGKSNTPMYPMWEQPDFGMMNQPSVNPFQQFQMPAVEAMTHGKVKESDWHEPELPVFPTMTEAAHMPYHDPSANFPMYPTMTEAAHMPYHDPNANYAMFPTMEQPIASGDCGCGKPDFLQPTQLPAYQPAMPNQGFHPTAQMPAFYPGMPMPCDPFMHAQPFPFAAPSDTSPFGGAPTGVDPMATVSGYPGMPGYPNYSAAPMVSPYGMPFPWMGHVDCGCHGRSEGVEGSGEKVFVAQADESSAKKQPKRKSKESSARAALNSLIAKQSRKPRASTEIRKAYPWLNQY</sequence>
<dbReference type="CDD" id="cd00118">
    <property type="entry name" value="LysM"/>
    <property type="match status" value="2"/>
</dbReference>
<feature type="domain" description="LysM" evidence="2">
    <location>
        <begin position="62"/>
        <end position="107"/>
    </location>
</feature>
<reference evidence="3 4" key="1">
    <citation type="submission" date="2019-07" db="EMBL/GenBank/DDBJ databases">
        <authorList>
            <person name="Kim J."/>
        </authorList>
    </citation>
    <scope>NUCLEOTIDE SEQUENCE [LARGE SCALE GENOMIC DNA]</scope>
    <source>
        <strain evidence="3 4">JC52</strain>
    </source>
</reference>
<evidence type="ECO:0000256" key="1">
    <source>
        <dbReference type="SAM" id="MobiDB-lite"/>
    </source>
</evidence>
<accession>A0A559KIG7</accession>
<evidence type="ECO:0000259" key="2">
    <source>
        <dbReference type="PROSITE" id="PS51782"/>
    </source>
</evidence>
<dbReference type="SMART" id="SM00257">
    <property type="entry name" value="LysM"/>
    <property type="match status" value="2"/>
</dbReference>
<gene>
    <name evidence="3" type="ORF">FPZ49_01165</name>
</gene>
<feature type="region of interest" description="Disordered" evidence="1">
    <location>
        <begin position="455"/>
        <end position="476"/>
    </location>
</feature>
<dbReference type="Pfam" id="PF01476">
    <property type="entry name" value="LysM"/>
    <property type="match status" value="2"/>
</dbReference>
<dbReference type="RefSeq" id="WP_144842509.1">
    <property type="nucleotide sequence ID" value="NZ_VNJI01000001.1"/>
</dbReference>
<dbReference type="AlphaFoldDB" id="A0A559KIG7"/>
<keyword evidence="4" id="KW-1185">Reference proteome</keyword>
<name>A0A559KIG7_9BACL</name>
<dbReference type="PANTHER" id="PTHR33734">
    <property type="entry name" value="LYSM DOMAIN-CONTAINING GPI-ANCHORED PROTEIN 2"/>
    <property type="match status" value="1"/>
</dbReference>
<dbReference type="GO" id="GO:0008932">
    <property type="term" value="F:lytic endotransglycosylase activity"/>
    <property type="evidence" value="ECO:0007669"/>
    <property type="project" value="TreeGrafter"/>
</dbReference>
<evidence type="ECO:0000313" key="3">
    <source>
        <dbReference type="EMBL" id="TVY11925.1"/>
    </source>
</evidence>
<dbReference type="InterPro" id="IPR018392">
    <property type="entry name" value="LysM"/>
</dbReference>